<keyword evidence="6" id="KW-0378">Hydrolase</keyword>
<dbReference type="EMBL" id="JAKWFO010000005">
    <property type="protein sequence ID" value="KAI9635277.1"/>
    <property type="molecule type" value="Genomic_DNA"/>
</dbReference>
<comment type="pathway">
    <text evidence="2">Purine metabolism; IMP biosynthesis via salvage pathway; IMP from AMP: step 1/1.</text>
</comment>
<dbReference type="PANTHER" id="PTHR11359">
    <property type="entry name" value="AMP DEAMINASE"/>
    <property type="match status" value="1"/>
</dbReference>
<dbReference type="GO" id="GO:0046872">
    <property type="term" value="F:metal ion binding"/>
    <property type="evidence" value="ECO:0007669"/>
    <property type="project" value="UniProtKB-KW"/>
</dbReference>
<dbReference type="AlphaFoldDB" id="A0AA38LS19"/>
<dbReference type="Proteomes" id="UP001164286">
    <property type="component" value="Unassembled WGS sequence"/>
</dbReference>
<dbReference type="Pfam" id="PF19326">
    <property type="entry name" value="AMP_deaminase"/>
    <property type="match status" value="1"/>
</dbReference>
<evidence type="ECO:0000256" key="3">
    <source>
        <dbReference type="ARBA" id="ARBA00006676"/>
    </source>
</evidence>
<dbReference type="CDD" id="cd01319">
    <property type="entry name" value="AMPD"/>
    <property type="match status" value="1"/>
</dbReference>
<feature type="region of interest" description="Disordered" evidence="12">
    <location>
        <begin position="112"/>
        <end position="165"/>
    </location>
</feature>
<comment type="caution">
    <text evidence="13">The sequence shown here is derived from an EMBL/GenBank/DDBJ whole genome shotgun (WGS) entry which is preliminary data.</text>
</comment>
<dbReference type="InterPro" id="IPR006650">
    <property type="entry name" value="A/AMP_deam_AS"/>
</dbReference>
<evidence type="ECO:0000256" key="6">
    <source>
        <dbReference type="ARBA" id="ARBA00022801"/>
    </source>
</evidence>
<dbReference type="PROSITE" id="PS00485">
    <property type="entry name" value="A_DEAMINASE"/>
    <property type="match status" value="1"/>
</dbReference>
<protein>
    <recommendedName>
        <fullName evidence="9">AMP deaminase</fullName>
        <ecNumber evidence="4">3.5.4.6</ecNumber>
    </recommendedName>
    <alternativeName>
        <fullName evidence="10">Myoadenylate deaminase</fullName>
    </alternativeName>
</protein>
<dbReference type="InterPro" id="IPR006329">
    <property type="entry name" value="AMPD"/>
</dbReference>
<dbReference type="GeneID" id="77726170"/>
<feature type="region of interest" description="Disordered" evidence="12">
    <location>
        <begin position="55"/>
        <end position="100"/>
    </location>
</feature>
<comment type="similarity">
    <text evidence="3">Belongs to the metallo-dependent hydrolases superfamily. Adenosine and AMP deaminases family.</text>
</comment>
<keyword evidence="5" id="KW-0479">Metal-binding</keyword>
<evidence type="ECO:0000256" key="2">
    <source>
        <dbReference type="ARBA" id="ARBA00004955"/>
    </source>
</evidence>
<feature type="region of interest" description="Disordered" evidence="12">
    <location>
        <begin position="279"/>
        <end position="353"/>
    </location>
</feature>
<evidence type="ECO:0000313" key="14">
    <source>
        <dbReference type="Proteomes" id="UP001164286"/>
    </source>
</evidence>
<dbReference type="GO" id="GO:0005829">
    <property type="term" value="C:cytosol"/>
    <property type="evidence" value="ECO:0007669"/>
    <property type="project" value="TreeGrafter"/>
</dbReference>
<dbReference type="Gene3D" id="3.20.20.140">
    <property type="entry name" value="Metal-dependent hydrolases"/>
    <property type="match status" value="1"/>
</dbReference>
<feature type="region of interest" description="Disordered" evidence="12">
    <location>
        <begin position="1021"/>
        <end position="1061"/>
    </location>
</feature>
<dbReference type="RefSeq" id="XP_052945054.1">
    <property type="nucleotide sequence ID" value="XM_053086969.1"/>
</dbReference>
<keyword evidence="7" id="KW-0862">Zinc</keyword>
<keyword evidence="11" id="KW-0175">Coiled coil</keyword>
<dbReference type="NCBIfam" id="TIGR01429">
    <property type="entry name" value="AMP_deaminase"/>
    <property type="match status" value="1"/>
</dbReference>
<evidence type="ECO:0000256" key="7">
    <source>
        <dbReference type="ARBA" id="ARBA00022833"/>
    </source>
</evidence>
<feature type="compositionally biased region" description="Polar residues" evidence="12">
    <location>
        <begin position="1"/>
        <end position="10"/>
    </location>
</feature>
<dbReference type="Gene3D" id="4.10.800.20">
    <property type="match status" value="1"/>
</dbReference>
<dbReference type="FunFam" id="4.10.800.20:FF:000001">
    <property type="entry name" value="AMP deaminase"/>
    <property type="match status" value="1"/>
</dbReference>
<organism evidence="13 14">
    <name type="scientific">Dioszegia hungarica</name>
    <dbReference type="NCBI Taxonomy" id="4972"/>
    <lineage>
        <taxon>Eukaryota</taxon>
        <taxon>Fungi</taxon>
        <taxon>Dikarya</taxon>
        <taxon>Basidiomycota</taxon>
        <taxon>Agaricomycotina</taxon>
        <taxon>Tremellomycetes</taxon>
        <taxon>Tremellales</taxon>
        <taxon>Bulleribasidiaceae</taxon>
        <taxon>Dioszegia</taxon>
    </lineage>
</organism>
<evidence type="ECO:0000256" key="9">
    <source>
        <dbReference type="ARBA" id="ARBA00072037"/>
    </source>
</evidence>
<reference evidence="13" key="1">
    <citation type="journal article" date="2022" name="G3 (Bethesda)">
        <title>High quality genome of the basidiomycete yeast Dioszegia hungarica PDD-24b-2 isolated from cloud water.</title>
        <authorList>
            <person name="Jarrige D."/>
            <person name="Haridas S."/>
            <person name="Bleykasten-Grosshans C."/>
            <person name="Joly M."/>
            <person name="Nadalig T."/>
            <person name="Sancelme M."/>
            <person name="Vuilleumier S."/>
            <person name="Grigoriev I.V."/>
            <person name="Amato P."/>
            <person name="Bringel F."/>
        </authorList>
    </citation>
    <scope>NUCLEOTIDE SEQUENCE</scope>
    <source>
        <strain evidence="13">PDD-24b-2</strain>
    </source>
</reference>
<evidence type="ECO:0000256" key="1">
    <source>
        <dbReference type="ARBA" id="ARBA00001947"/>
    </source>
</evidence>
<dbReference type="GO" id="GO:0003876">
    <property type="term" value="F:AMP deaminase activity"/>
    <property type="evidence" value="ECO:0007669"/>
    <property type="project" value="UniProtKB-EC"/>
</dbReference>
<gene>
    <name evidence="13" type="ORF">MKK02DRAFT_25000</name>
</gene>
<evidence type="ECO:0000256" key="10">
    <source>
        <dbReference type="ARBA" id="ARBA00078830"/>
    </source>
</evidence>
<evidence type="ECO:0000256" key="5">
    <source>
        <dbReference type="ARBA" id="ARBA00022723"/>
    </source>
</evidence>
<evidence type="ECO:0000256" key="4">
    <source>
        <dbReference type="ARBA" id="ARBA00012775"/>
    </source>
</evidence>
<dbReference type="GO" id="GO:0046033">
    <property type="term" value="P:AMP metabolic process"/>
    <property type="evidence" value="ECO:0007669"/>
    <property type="project" value="TreeGrafter"/>
</dbReference>
<dbReference type="InterPro" id="IPR032466">
    <property type="entry name" value="Metal_Hydrolase"/>
</dbReference>
<feature type="coiled-coil region" evidence="11">
    <location>
        <begin position="169"/>
        <end position="197"/>
    </location>
</feature>
<dbReference type="EC" id="3.5.4.6" evidence="4"/>
<sequence>MTSQQPTQEARTPALEISRPNTPPTPAVHSSPSFDYHEERRLHLQDEIYFSHRLPRLPPPALASPGGNAPERSLAPGNSPHPRSYESSADASPSAFHPAAPFAQMRHLTLDEQDGDDGADNLSMDGEHDDGYEGLPGNTRTGPSSRSRQATAPHSPVNPTFPKSDADARTQLLDRKEQDAQERLDLEEEKRERLLAEEKLASDLLMELQIVAFAENGIGSALDSLYASFAKCLDLRDKYIALSNQRLGDNPRDHDGTFSGFYPRAMGDVLGVKPEADVEQCEARTSASSAENDLPTWRINPPPPPPHWHWRPPVAQGQMPHLEHRDSGGPDLPSGNDGTAAGSSSSDYKKPTGKSDMDVFDVADFEIPAKDQSWTFGLNEEGVFEVFSAQAAPSTPATPAAPAAQTTSPSAPVQRLARVPSLKEYFTDLDFLLSVCSDGPAKSFAFRRLKYLASKWSLYCLLNEYQELADMKAVPHRDFYNVRKVDTHIHHSASMNQKHLLRFIKSKLKKAPNEIVIHRDGKDLTLAEVFESLNLTAYDLSIDTLDMHAHQEFHRFDRFNDRYNPTGSSRLREIFLKTDNLLKGKYLAELTKELITDLEQSKYQHCEWRLSIYGRNMAEWDTLAKWVVNNKLISHNVRWLIQVPRLYEIFKGGGLISNFEDIVKNVFQPLFEVTADPASHPELHIFLQRVVGFDSVDDESKPERRLYRKFPTAKMWDTKQSPPYSYWIYYMYANMASLNAWRRERRFNTFVLRPHCGEAGDPDHLSSAFLTSHSISHGILLRKVPALQYLFYLKQIGLAMSPLSNNALFLTYERNPFKDFFRTGLNVSLSTDDPLQFHFTQSHLLEEYSCAAQIYKLTPADMCELARNSVLQSGWEMAVKKHWIGNRWYLPGASGNDIHKTNVPTSRLTYRHQTLLEELTLIRRGTQSPSATPGHLQTAHPSQLPLAPPFPPPSSASVPSAPAHPATVPGKPHTSLTENDIGAAAMEPTKAAFPEMASQAGLGGLAGVIGQAASVGHLGQGQGQAQNQVGPGVGALDEKIRRKRTESMGKGLPAPEETGKY</sequence>
<dbReference type="PANTHER" id="PTHR11359:SF0">
    <property type="entry name" value="AMP DEAMINASE"/>
    <property type="match status" value="1"/>
</dbReference>
<evidence type="ECO:0000256" key="8">
    <source>
        <dbReference type="ARBA" id="ARBA00023080"/>
    </source>
</evidence>
<accession>A0AA38LS19</accession>
<feature type="region of interest" description="Disordered" evidence="12">
    <location>
        <begin position="926"/>
        <end position="977"/>
    </location>
</feature>
<keyword evidence="8" id="KW-0546">Nucleotide metabolism</keyword>
<evidence type="ECO:0000256" key="12">
    <source>
        <dbReference type="SAM" id="MobiDB-lite"/>
    </source>
</evidence>
<feature type="compositionally biased region" description="Low complexity" evidence="12">
    <location>
        <begin position="955"/>
        <end position="969"/>
    </location>
</feature>
<comment type="cofactor">
    <cofactor evidence="1">
        <name>Zn(2+)</name>
        <dbReference type="ChEBI" id="CHEBI:29105"/>
    </cofactor>
</comment>
<feature type="compositionally biased region" description="Polar residues" evidence="12">
    <location>
        <begin position="138"/>
        <end position="152"/>
    </location>
</feature>
<proteinExistence type="inferred from homology"/>
<evidence type="ECO:0000256" key="11">
    <source>
        <dbReference type="SAM" id="Coils"/>
    </source>
</evidence>
<dbReference type="SUPFAM" id="SSF51556">
    <property type="entry name" value="Metallo-dependent hydrolases"/>
    <property type="match status" value="1"/>
</dbReference>
<feature type="compositionally biased region" description="Low complexity" evidence="12">
    <location>
        <begin position="87"/>
        <end position="100"/>
    </location>
</feature>
<dbReference type="FunFam" id="3.20.20.140:FF:000035">
    <property type="entry name" value="Probable amp deaminase"/>
    <property type="match status" value="1"/>
</dbReference>
<keyword evidence="14" id="KW-1185">Reference proteome</keyword>
<name>A0AA38LS19_9TREE</name>
<evidence type="ECO:0000313" key="13">
    <source>
        <dbReference type="EMBL" id="KAI9635277.1"/>
    </source>
</evidence>
<dbReference type="GO" id="GO:0032264">
    <property type="term" value="P:IMP salvage"/>
    <property type="evidence" value="ECO:0007669"/>
    <property type="project" value="InterPro"/>
</dbReference>
<feature type="region of interest" description="Disordered" evidence="12">
    <location>
        <begin position="1"/>
        <end position="38"/>
    </location>
</feature>